<evidence type="ECO:0000313" key="2">
    <source>
        <dbReference type="EMBL" id="PXX51039.1"/>
    </source>
</evidence>
<gene>
    <name evidence="2" type="ORF">DFR38_10196</name>
</gene>
<feature type="coiled-coil region" evidence="1">
    <location>
        <begin position="84"/>
        <end position="124"/>
    </location>
</feature>
<comment type="caution">
    <text evidence="2">The sequence shown here is derived from an EMBL/GenBank/DDBJ whole genome shotgun (WGS) entry which is preliminary data.</text>
</comment>
<accession>A0A318JPD0</accession>
<feature type="coiled-coil region" evidence="1">
    <location>
        <begin position="20"/>
        <end position="47"/>
    </location>
</feature>
<dbReference type="EMBL" id="QJKC01000001">
    <property type="protein sequence ID" value="PXX51039.1"/>
    <property type="molecule type" value="Genomic_DNA"/>
</dbReference>
<reference evidence="2 3" key="1">
    <citation type="submission" date="2018-05" db="EMBL/GenBank/DDBJ databases">
        <title>Genomic Encyclopedia of Type Strains, Phase IV (KMG-IV): sequencing the most valuable type-strain genomes for metagenomic binning, comparative biology and taxonomic classification.</title>
        <authorList>
            <person name="Goeker M."/>
        </authorList>
    </citation>
    <scope>NUCLEOTIDE SEQUENCE [LARGE SCALE GENOMIC DNA]</scope>
    <source>
        <strain evidence="2 3">DSM 25134</strain>
    </source>
</reference>
<evidence type="ECO:0000313" key="3">
    <source>
        <dbReference type="Proteomes" id="UP000248395"/>
    </source>
</evidence>
<keyword evidence="1" id="KW-0175">Coiled coil</keyword>
<dbReference type="AlphaFoldDB" id="A0A318JPD0"/>
<sequence length="169" mass="18369">MNLFRKPTPAPADDAAELELLKLRNARDDAQTRYNRAKAEADRVRANPGAVSALMLQAALVEEPAAAQALEAALSEYDVMASHVEQARKDAEQKRLDEEKAEKVRAYEEALAAYRQAADALVAAAPKVRSLAVEAGVYLPDWQGGDDLLFDQSAEPHILGETVAGWQTV</sequence>
<evidence type="ECO:0000256" key="1">
    <source>
        <dbReference type="SAM" id="Coils"/>
    </source>
</evidence>
<proteinExistence type="predicted"/>
<keyword evidence="3" id="KW-1185">Reference proteome</keyword>
<organism evidence="2 3">
    <name type="scientific">Aquitalea magnusonii</name>
    <dbReference type="NCBI Taxonomy" id="332411"/>
    <lineage>
        <taxon>Bacteria</taxon>
        <taxon>Pseudomonadati</taxon>
        <taxon>Pseudomonadota</taxon>
        <taxon>Betaproteobacteria</taxon>
        <taxon>Neisseriales</taxon>
        <taxon>Chromobacteriaceae</taxon>
        <taxon>Aquitalea</taxon>
    </lineage>
</organism>
<dbReference type="Proteomes" id="UP000248395">
    <property type="component" value="Unassembled WGS sequence"/>
</dbReference>
<protein>
    <submittedName>
        <fullName evidence="2">Uncharacterized protein</fullName>
    </submittedName>
</protein>
<name>A0A318JPD0_9NEIS</name>
<dbReference type="RefSeq" id="WP_059285519.1">
    <property type="nucleotide sequence ID" value="NZ_LNQU01000029.1"/>
</dbReference>